<proteinExistence type="predicted"/>
<reference evidence="3 5" key="2">
    <citation type="submission" date="2019-07" db="EMBL/GenBank/DDBJ databases">
        <title>Genomic Encyclopedia of Archaeal and Bacterial Type Strains, Phase II (KMG-II): from individual species to whole genera.</title>
        <authorList>
            <person name="Goeker M."/>
        </authorList>
    </citation>
    <scope>NUCLEOTIDE SEQUENCE [LARGE SCALE GENOMIC DNA]</scope>
    <source>
        <strain evidence="3 5">DSM 3754</strain>
    </source>
</reference>
<dbReference type="GeneID" id="68695228"/>
<gene>
    <name evidence="3" type="ORF">APQ99_02050</name>
    <name evidence="2" type="ORF">HBSAL_12370</name>
</gene>
<dbReference type="Proteomes" id="UP000323075">
    <property type="component" value="Unassembled WGS sequence"/>
</dbReference>
<evidence type="ECO:0000256" key="1">
    <source>
        <dbReference type="SAM" id="MobiDB-lite"/>
    </source>
</evidence>
<dbReference type="AlphaFoldDB" id="A0A4D6GX30"/>
<name>A0A4D6GX30_HALS9</name>
<keyword evidence="2" id="KW-0614">Plasmid</keyword>
<feature type="region of interest" description="Disordered" evidence="1">
    <location>
        <begin position="1"/>
        <end position="46"/>
    </location>
</feature>
<protein>
    <submittedName>
        <fullName evidence="2">Uncharacterized protein</fullName>
    </submittedName>
</protein>
<evidence type="ECO:0000313" key="3">
    <source>
        <dbReference type="EMBL" id="TYO75408.1"/>
    </source>
</evidence>
<geneLocation type="plasmid" evidence="2">
    <name>pHSAL1</name>
</geneLocation>
<dbReference type="EMBL" id="VRYN01000006">
    <property type="protein sequence ID" value="TYO75408.1"/>
    <property type="molecule type" value="Genomic_DNA"/>
</dbReference>
<accession>A0A4D6GX30</accession>
<evidence type="ECO:0000313" key="2">
    <source>
        <dbReference type="EMBL" id="QCC46051.1"/>
    </source>
</evidence>
<dbReference type="EMBL" id="CP038632">
    <property type="protein sequence ID" value="QCC46051.1"/>
    <property type="molecule type" value="Genomic_DNA"/>
</dbReference>
<feature type="compositionally biased region" description="Polar residues" evidence="1">
    <location>
        <begin position="1"/>
        <end position="19"/>
    </location>
</feature>
<evidence type="ECO:0000313" key="5">
    <source>
        <dbReference type="Proteomes" id="UP000323075"/>
    </source>
</evidence>
<organism evidence="2 4">
    <name type="scientific">Halobacterium salinarum (strain ATCC 33171 / DSM 3754 / JCM 8978 / NBRC 102687 / NCIMB 764 / 91-R6)</name>
    <dbReference type="NCBI Taxonomy" id="2597657"/>
    <lineage>
        <taxon>Archaea</taxon>
        <taxon>Methanobacteriati</taxon>
        <taxon>Methanobacteriota</taxon>
        <taxon>Stenosarchaea group</taxon>
        <taxon>Halobacteria</taxon>
        <taxon>Halobacteriales</taxon>
        <taxon>Halobacteriaceae</taxon>
        <taxon>Halobacterium</taxon>
    </lineage>
</organism>
<dbReference type="Proteomes" id="UP000296216">
    <property type="component" value="Plasmid pHSAL1"/>
</dbReference>
<reference evidence="2" key="3">
    <citation type="journal article" name="MicrobiologyOpen">
        <title>Whole-genome comparison between the type strain of Halobacterium salinarum (DSM 3754(T)) and the laboratory strains R1 and NRC-1.</title>
        <authorList>
            <person name="Pfeiffer F."/>
            <person name="Losensky G."/>
            <person name="Marchfelder A."/>
            <person name="Habermann B."/>
            <person name="Dyall-Smith M."/>
        </authorList>
    </citation>
    <scope>NUCLEOTIDE SEQUENCE</scope>
    <source>
        <strain evidence="2">91-R6</strain>
    </source>
</reference>
<geneLocation type="plasmid" evidence="4">
    <name>phsal1</name>
</geneLocation>
<dbReference type="RefSeq" id="WP_010904137.1">
    <property type="nucleotide sequence ID" value="NZ_VRYN01000006.1"/>
</dbReference>
<reference evidence="2 4" key="1">
    <citation type="journal article" date="2019" name="Microbiol. Resour. Announc.">
        <title>The Genome Sequence of the Halobacterium salinarum Type Strain Is Closely Related to That of Laboratory Strains NRC-1 and R1.</title>
        <authorList>
            <person name="Pfeiffer F."/>
            <person name="Marchfelder A."/>
            <person name="Habermann B."/>
            <person name="Dyall-Smith M.L."/>
        </authorList>
    </citation>
    <scope>NUCLEOTIDE SEQUENCE [LARGE SCALE GENOMIC DNA]</scope>
    <source>
        <strain evidence="2">91-R6</strain>
        <strain evidence="4">ATCC 33171 / DSM 3754 / JCM 8978 / NBRC 102687 / NCIMB 764 / 91-R6</strain>
        <plasmid evidence="4">phsal1</plasmid>
    </source>
</reference>
<sequence length="70" mass="7389">MSMKTSAGLQDSGTANESNPENEEADSALAELIEQHENTDWSDVPGISAAEAGAWTARLIEARESTPEGL</sequence>
<evidence type="ECO:0000313" key="4">
    <source>
        <dbReference type="Proteomes" id="UP000296216"/>
    </source>
</evidence>